<gene>
    <name evidence="1" type="ORF">Tco_1057450</name>
</gene>
<proteinExistence type="predicted"/>
<reference evidence="1" key="1">
    <citation type="journal article" date="2022" name="Int. J. Mol. Sci.">
        <title>Draft Genome of Tanacetum Coccineum: Genomic Comparison of Closely Related Tanacetum-Family Plants.</title>
        <authorList>
            <person name="Yamashiro T."/>
            <person name="Shiraishi A."/>
            <person name="Nakayama K."/>
            <person name="Satake H."/>
        </authorList>
    </citation>
    <scope>NUCLEOTIDE SEQUENCE</scope>
</reference>
<sequence length="128" mass="14473">MFLIAAKLKGCLYVQTQRWKELVAPVVVKSSTTIAPSLRPRASERGGGRAFFIFGFGDCDQACEYFHAEFWLPFPRDPPEIIKELFKDRHFMESIRACNMMFSMTSFGANVDDSDNNGSGPYVFKVEG</sequence>
<dbReference type="PANTHER" id="PTHR45786:SF74">
    <property type="entry name" value="ATP-DEPENDENT DNA HELICASE"/>
    <property type="match status" value="1"/>
</dbReference>
<name>A0ABQ5H7J2_9ASTR</name>
<comment type="caution">
    <text evidence="1">The sequence shown here is derived from an EMBL/GenBank/DDBJ whole genome shotgun (WGS) entry which is preliminary data.</text>
</comment>
<evidence type="ECO:0000313" key="2">
    <source>
        <dbReference type="Proteomes" id="UP001151760"/>
    </source>
</evidence>
<dbReference type="EMBL" id="BQNB010019231">
    <property type="protein sequence ID" value="GJT83108.1"/>
    <property type="molecule type" value="Genomic_DNA"/>
</dbReference>
<protein>
    <submittedName>
        <fullName evidence="1">Uncharacterized protein</fullName>
    </submittedName>
</protein>
<dbReference type="PANTHER" id="PTHR45786">
    <property type="entry name" value="DNA BINDING PROTEIN-LIKE"/>
    <property type="match status" value="1"/>
</dbReference>
<keyword evidence="2" id="KW-1185">Reference proteome</keyword>
<evidence type="ECO:0000313" key="1">
    <source>
        <dbReference type="EMBL" id="GJT83108.1"/>
    </source>
</evidence>
<reference evidence="1" key="2">
    <citation type="submission" date="2022-01" db="EMBL/GenBank/DDBJ databases">
        <authorList>
            <person name="Yamashiro T."/>
            <person name="Shiraishi A."/>
            <person name="Satake H."/>
            <person name="Nakayama K."/>
        </authorList>
    </citation>
    <scope>NUCLEOTIDE SEQUENCE</scope>
</reference>
<accession>A0ABQ5H7J2</accession>
<organism evidence="1 2">
    <name type="scientific">Tanacetum coccineum</name>
    <dbReference type="NCBI Taxonomy" id="301880"/>
    <lineage>
        <taxon>Eukaryota</taxon>
        <taxon>Viridiplantae</taxon>
        <taxon>Streptophyta</taxon>
        <taxon>Embryophyta</taxon>
        <taxon>Tracheophyta</taxon>
        <taxon>Spermatophyta</taxon>
        <taxon>Magnoliopsida</taxon>
        <taxon>eudicotyledons</taxon>
        <taxon>Gunneridae</taxon>
        <taxon>Pentapetalae</taxon>
        <taxon>asterids</taxon>
        <taxon>campanulids</taxon>
        <taxon>Asterales</taxon>
        <taxon>Asteraceae</taxon>
        <taxon>Asteroideae</taxon>
        <taxon>Anthemideae</taxon>
        <taxon>Anthemidinae</taxon>
        <taxon>Tanacetum</taxon>
    </lineage>
</organism>
<dbReference type="Proteomes" id="UP001151760">
    <property type="component" value="Unassembled WGS sequence"/>
</dbReference>